<evidence type="ECO:0000313" key="4">
    <source>
        <dbReference type="Proteomes" id="UP000244911"/>
    </source>
</evidence>
<keyword evidence="1" id="KW-0175">Coiled coil</keyword>
<evidence type="ECO:0000256" key="1">
    <source>
        <dbReference type="SAM" id="Coils"/>
    </source>
</evidence>
<gene>
    <name evidence="3" type="ORF">ALP8811_03216</name>
</gene>
<keyword evidence="4" id="KW-1185">Reference proteome</keyword>
<name>A0A2R8AT93_9RHOB</name>
<sequence>MPNSDSDATDALAQREEQLSQEVRALRAEVERMNNHRFIRLHDSLFKLGMFQLYRGLAFGLGSVLGATILVSWVIYMLGSIDFIPVLGDWATQIIDEIQIAPPQQ</sequence>
<dbReference type="Pfam" id="PF18910">
    <property type="entry name" value="DUF5665"/>
    <property type="match status" value="1"/>
</dbReference>
<dbReference type="AlphaFoldDB" id="A0A2R8AT93"/>
<dbReference type="EMBL" id="OMOI01000002">
    <property type="protein sequence ID" value="SPF79276.1"/>
    <property type="molecule type" value="Genomic_DNA"/>
</dbReference>
<evidence type="ECO:0000313" key="3">
    <source>
        <dbReference type="EMBL" id="SPF79276.1"/>
    </source>
</evidence>
<accession>A0A2R8AT93</accession>
<dbReference type="InterPro" id="IPR043723">
    <property type="entry name" value="DUF5665"/>
</dbReference>
<keyword evidence="2" id="KW-0812">Transmembrane</keyword>
<proteinExistence type="predicted"/>
<dbReference type="RefSeq" id="WP_181363788.1">
    <property type="nucleotide sequence ID" value="NZ_OMOI01000002.1"/>
</dbReference>
<keyword evidence="2" id="KW-1133">Transmembrane helix</keyword>
<reference evidence="3 4" key="1">
    <citation type="submission" date="2018-03" db="EMBL/GenBank/DDBJ databases">
        <authorList>
            <person name="Keele B.F."/>
        </authorList>
    </citation>
    <scope>NUCLEOTIDE SEQUENCE [LARGE SCALE GENOMIC DNA]</scope>
    <source>
        <strain evidence="3 4">CECT 8811</strain>
    </source>
</reference>
<evidence type="ECO:0000256" key="2">
    <source>
        <dbReference type="SAM" id="Phobius"/>
    </source>
</evidence>
<protein>
    <submittedName>
        <fullName evidence="3">Uncharacterized protein</fullName>
    </submittedName>
</protein>
<keyword evidence="2" id="KW-0472">Membrane</keyword>
<dbReference type="Proteomes" id="UP000244911">
    <property type="component" value="Unassembled WGS sequence"/>
</dbReference>
<feature type="coiled-coil region" evidence="1">
    <location>
        <begin position="9"/>
        <end position="36"/>
    </location>
</feature>
<feature type="transmembrane region" description="Helical" evidence="2">
    <location>
        <begin position="57"/>
        <end position="78"/>
    </location>
</feature>
<organism evidence="3 4">
    <name type="scientific">Aliiroseovarius pelagivivens</name>
    <dbReference type="NCBI Taxonomy" id="1639690"/>
    <lineage>
        <taxon>Bacteria</taxon>
        <taxon>Pseudomonadati</taxon>
        <taxon>Pseudomonadota</taxon>
        <taxon>Alphaproteobacteria</taxon>
        <taxon>Rhodobacterales</taxon>
        <taxon>Paracoccaceae</taxon>
        <taxon>Aliiroseovarius</taxon>
    </lineage>
</organism>